<keyword evidence="10 12" id="KW-0411">Iron-sulfur</keyword>
<dbReference type="EMBL" id="JAGGLG010000017">
    <property type="protein sequence ID" value="MBP2018740.1"/>
    <property type="molecule type" value="Genomic_DNA"/>
</dbReference>
<evidence type="ECO:0000313" key="16">
    <source>
        <dbReference type="Proteomes" id="UP001519289"/>
    </source>
</evidence>
<sequence>MELSRRAFVKASALAAALAAAGCGTPAPVAPKQDPALEGATWHKTVCRYCGVGCGVMVGTRDGKVVGVKGDTENPVNKGLLCVKGYYLHRIMQTEEGRILRPLIRKDGKLVEASWDEALDLVASKFREAIDQYGPDSVGFYGSGQTLVEESYVANKLFKGCIGTNNIEGNPRTCMASAVAGFASTFGKDEPMGSLDDIEHADTFFIIGSNTAEAHPIVYNRVTTRKQTGQDVKVILADPRKHRVADIADIFLPFKPGTDLALLNALAQVIVAENLHDPDFIARHTKFMQGDEEISFEQYAAFLQDYTPEKVAGITGLDPEQIRAAARLIGARGRKTMSMWCMGINQRTVGTWLNNAIYNLHLLTGKICQPGNSPFSLTGQPSACGSVREVGALSHLLPCGRSVTNEEHRKQVAAVWGVDHTKMSPNAGLHTIALFKAAGEGKIKALMICCTNPGHSLPNLNSVRDSLQKTFLVCLDAFHNRTTELADVVLPSALWCEKEGMYGNTERRTQHLAKAVEPKGESKPDLWILLEIARRMGYGEYFAHYTSNEVIWEEYRKLAQGTGYDFAPYERYKQERGLRWPITDKTPNGCAIRYAEGYDPYVPAGEGIRFYGKPDGKAVIYARPHQDPAEMPDAEYPFYLSTGRILEHWHTITMTKRVPEIMKGAGEFYCELHEEDAAAMGIATGDLVRLTTRRGSIVTKARVKGRGVPQRGMAMLLMHDDDPERLTNFLTNDAVDATSKQMEYKICAVRIEKV</sequence>
<evidence type="ECO:0000313" key="15">
    <source>
        <dbReference type="EMBL" id="MBP2018740.1"/>
    </source>
</evidence>
<comment type="cofactor">
    <cofactor evidence="12">
        <name>[4Fe-4S] cluster</name>
        <dbReference type="ChEBI" id="CHEBI:49883"/>
    </cofactor>
    <text evidence="12">Binds 1 [4Fe-4S] cluster.</text>
</comment>
<dbReference type="HAMAP" id="MF_01630">
    <property type="entry name" value="Nitrate_reduct_NapA"/>
    <property type="match status" value="1"/>
</dbReference>
<keyword evidence="8 12" id="KW-0560">Oxidoreductase</keyword>
<dbReference type="CDD" id="cd02791">
    <property type="entry name" value="MopB_CT_Nitrate-R-NapA-like"/>
    <property type="match status" value="1"/>
</dbReference>
<evidence type="ECO:0000256" key="4">
    <source>
        <dbReference type="ARBA" id="ARBA00022505"/>
    </source>
</evidence>
<dbReference type="PROSITE" id="PS51257">
    <property type="entry name" value="PROKAR_LIPOPROTEIN"/>
    <property type="match status" value="1"/>
</dbReference>
<feature type="binding site" evidence="12">
    <location>
        <position position="346"/>
    </location>
    <ligand>
        <name>Mo-bis(molybdopterin guanine dinucleotide)</name>
        <dbReference type="ChEBI" id="CHEBI:60539"/>
    </ligand>
</feature>
<dbReference type="Proteomes" id="UP001519289">
    <property type="component" value="Unassembled WGS sequence"/>
</dbReference>
<keyword evidence="4 12" id="KW-0500">Molybdenum</keyword>
<evidence type="ECO:0000256" key="8">
    <source>
        <dbReference type="ARBA" id="ARBA00023002"/>
    </source>
</evidence>
<dbReference type="PANTHER" id="PTHR43105">
    <property type="entry name" value="RESPIRATORY NITRATE REDUCTASE"/>
    <property type="match status" value="1"/>
</dbReference>
<feature type="binding site" evidence="12">
    <location>
        <position position="745"/>
    </location>
    <ligand>
        <name>Mo-bis(molybdopterin guanine dinucleotide)</name>
        <dbReference type="ChEBI" id="CHEBI:60539"/>
    </ligand>
</feature>
<feature type="binding site" evidence="12">
    <location>
        <position position="525"/>
    </location>
    <ligand>
        <name>Mo-bis(molybdopterin guanine dinucleotide)</name>
        <dbReference type="ChEBI" id="CHEBI:60539"/>
    </ligand>
</feature>
<evidence type="ECO:0000256" key="12">
    <source>
        <dbReference type="HAMAP-Rule" id="MF_01630"/>
    </source>
</evidence>
<dbReference type="Gene3D" id="2.20.25.90">
    <property type="entry name" value="ADC-like domains"/>
    <property type="match status" value="1"/>
</dbReference>
<dbReference type="SUPFAM" id="SSF53706">
    <property type="entry name" value="Formate dehydrogenase/DMSO reductase, domains 1-3"/>
    <property type="match status" value="1"/>
</dbReference>
<feature type="chain" id="PRO_5047132929" description="Nitrate reductase" evidence="13">
    <location>
        <begin position="22"/>
        <end position="754"/>
    </location>
</feature>
<evidence type="ECO:0000256" key="6">
    <source>
        <dbReference type="ARBA" id="ARBA00022729"/>
    </source>
</evidence>
<dbReference type="InterPro" id="IPR019546">
    <property type="entry name" value="TAT_signal_bac_arc"/>
</dbReference>
<feature type="signal peptide" evidence="13">
    <location>
        <begin position="1"/>
        <end position="21"/>
    </location>
</feature>
<comment type="subcellular location">
    <subcellularLocation>
        <location evidence="12">Secreted</location>
    </subcellularLocation>
    <text evidence="12">Membrane-associated.</text>
</comment>
<evidence type="ECO:0000256" key="2">
    <source>
        <dbReference type="ARBA" id="ARBA00022448"/>
    </source>
</evidence>
<dbReference type="Pfam" id="PF01568">
    <property type="entry name" value="Molydop_binding"/>
    <property type="match status" value="1"/>
</dbReference>
<accession>A0ABS4JT81</accession>
<keyword evidence="7 12" id="KW-0249">Electron transport</keyword>
<dbReference type="PROSITE" id="PS51669">
    <property type="entry name" value="4FE4S_MOW_BIS_MGD"/>
    <property type="match status" value="1"/>
</dbReference>
<evidence type="ECO:0000256" key="13">
    <source>
        <dbReference type="SAM" id="SignalP"/>
    </source>
</evidence>
<dbReference type="InterPro" id="IPR006656">
    <property type="entry name" value="Mopterin_OxRdtase"/>
</dbReference>
<dbReference type="InterPro" id="IPR010051">
    <property type="entry name" value="Periplasm_NO3_reductase_lsu"/>
</dbReference>
<feature type="binding site" evidence="12">
    <location>
        <position position="47"/>
    </location>
    <ligand>
        <name>[4Fe-4S] cluster</name>
        <dbReference type="ChEBI" id="CHEBI:49883"/>
    </ligand>
</feature>
<dbReference type="RefSeq" id="WP_209466868.1">
    <property type="nucleotide sequence ID" value="NZ_JAGGLG010000017.1"/>
</dbReference>
<dbReference type="InterPro" id="IPR050123">
    <property type="entry name" value="Prok_molybdopt-oxidoreductase"/>
</dbReference>
<dbReference type="InterPro" id="IPR006311">
    <property type="entry name" value="TAT_signal"/>
</dbReference>
<evidence type="ECO:0000256" key="7">
    <source>
        <dbReference type="ARBA" id="ARBA00022982"/>
    </source>
</evidence>
<evidence type="ECO:0000256" key="9">
    <source>
        <dbReference type="ARBA" id="ARBA00023004"/>
    </source>
</evidence>
<dbReference type="Gene3D" id="3.40.50.740">
    <property type="match status" value="1"/>
</dbReference>
<evidence type="ECO:0000256" key="10">
    <source>
        <dbReference type="ARBA" id="ARBA00023014"/>
    </source>
</evidence>
<dbReference type="InterPro" id="IPR027467">
    <property type="entry name" value="MopterinOxRdtase_cofactor_BS"/>
</dbReference>
<dbReference type="CDD" id="cd02754">
    <property type="entry name" value="MopB_Nitrate-R-NapA-like"/>
    <property type="match status" value="1"/>
</dbReference>
<keyword evidence="16" id="KW-1185">Reference proteome</keyword>
<feature type="binding site" evidence="12">
    <location>
        <position position="342"/>
    </location>
    <ligand>
        <name>Mo-bis(molybdopterin guanine dinucleotide)</name>
        <dbReference type="ChEBI" id="CHEBI:60539"/>
    </ligand>
</feature>
<feature type="binding site" evidence="12">
    <location>
        <begin position="642"/>
        <end position="651"/>
    </location>
    <ligand>
        <name>Mo-bis(molybdopterin guanine dinucleotide)</name>
        <dbReference type="ChEBI" id="CHEBI:60539"/>
    </ligand>
</feature>
<feature type="binding site" evidence="12">
    <location>
        <position position="498"/>
    </location>
    <ligand>
        <name>Mo-bis(molybdopterin guanine dinucleotide)</name>
        <dbReference type="ChEBI" id="CHEBI:60539"/>
    </ligand>
</feature>
<comment type="PTM">
    <text evidence="12">Predicted to be exported by the Tat system. The position of the signal peptide cleavage has not been experimentally proven.</text>
</comment>
<keyword evidence="5 12" id="KW-0479">Metal-binding</keyword>
<feature type="binding site" evidence="12">
    <location>
        <begin position="257"/>
        <end position="259"/>
    </location>
    <ligand>
        <name>Mo-bis(molybdopterin guanine dinucleotide)</name>
        <dbReference type="ChEBI" id="CHEBI:60539"/>
    </ligand>
</feature>
<dbReference type="Pfam" id="PF00384">
    <property type="entry name" value="Molybdopterin"/>
    <property type="match status" value="1"/>
</dbReference>
<gene>
    <name evidence="12" type="primary">napA</name>
    <name evidence="15" type="ORF">J2Z79_002155</name>
</gene>
<dbReference type="NCBIfam" id="TIGR01409">
    <property type="entry name" value="TAT_signal_seq"/>
    <property type="match status" value="1"/>
</dbReference>
<feature type="binding site" evidence="12">
    <location>
        <position position="84"/>
    </location>
    <ligand>
        <name>Mo-bis(molybdopterin guanine dinucleotide)</name>
        <dbReference type="ChEBI" id="CHEBI:60539"/>
    </ligand>
</feature>
<feature type="binding site" evidence="12">
    <location>
        <position position="170"/>
    </location>
    <ligand>
        <name>Mo-bis(molybdopterin guanine dinucleotide)</name>
        <dbReference type="ChEBI" id="CHEBI:60539"/>
    </ligand>
</feature>
<evidence type="ECO:0000256" key="1">
    <source>
        <dbReference type="ARBA" id="ARBA00008747"/>
    </source>
</evidence>
<comment type="similarity">
    <text evidence="1 12">Belongs to the prokaryotic molybdopterin-containing oxidoreductase family. NasA/NapA/NarB subfamily.</text>
</comment>
<feature type="domain" description="4Fe-4S Mo/W bis-MGD-type" evidence="14">
    <location>
        <begin position="40"/>
        <end position="96"/>
    </location>
</feature>
<dbReference type="Pfam" id="PF04879">
    <property type="entry name" value="Molybdop_Fe4S4"/>
    <property type="match status" value="1"/>
</dbReference>
<evidence type="ECO:0000259" key="14">
    <source>
        <dbReference type="PROSITE" id="PS51669"/>
    </source>
</evidence>
<comment type="caution">
    <text evidence="12">Lacks conserved residue(s) required for the propagation of feature annotation.</text>
</comment>
<evidence type="ECO:0000256" key="5">
    <source>
        <dbReference type="ARBA" id="ARBA00022723"/>
    </source>
</evidence>
<dbReference type="GO" id="GO:0016491">
    <property type="term" value="F:oxidoreductase activity"/>
    <property type="evidence" value="ECO:0007669"/>
    <property type="project" value="UniProtKB-KW"/>
</dbReference>
<keyword evidence="9 12" id="KW-0408">Iron</keyword>
<feature type="binding site" evidence="12">
    <location>
        <position position="174"/>
    </location>
    <ligand>
        <name>Mo-bis(molybdopterin guanine dinucleotide)</name>
        <dbReference type="ChEBI" id="CHEBI:60539"/>
    </ligand>
</feature>
<keyword evidence="2 12" id="KW-0813">Transport</keyword>
<dbReference type="InterPro" id="IPR006963">
    <property type="entry name" value="Mopterin_OxRdtase_4Fe-4S_dom"/>
</dbReference>
<dbReference type="PROSITE" id="PS00551">
    <property type="entry name" value="MOLYBDOPTERIN_PROK_1"/>
    <property type="match status" value="1"/>
</dbReference>
<organism evidence="15 16">
    <name type="scientific">Symbiobacterium terraclitae</name>
    <dbReference type="NCBI Taxonomy" id="557451"/>
    <lineage>
        <taxon>Bacteria</taxon>
        <taxon>Bacillati</taxon>
        <taxon>Bacillota</taxon>
        <taxon>Clostridia</taxon>
        <taxon>Eubacteriales</taxon>
        <taxon>Symbiobacteriaceae</taxon>
        <taxon>Symbiobacterium</taxon>
    </lineage>
</organism>
<dbReference type="InterPro" id="IPR006657">
    <property type="entry name" value="MoPterin_dinucl-bd_dom"/>
</dbReference>
<comment type="subunit">
    <text evidence="12">Component of the nitrate reductase NapAB complex composed of NapA and NapB.</text>
</comment>
<feature type="binding site" evidence="12">
    <location>
        <position position="82"/>
    </location>
    <ligand>
        <name>[4Fe-4S] cluster</name>
        <dbReference type="ChEBI" id="CHEBI:49883"/>
    </ligand>
</feature>
<dbReference type="Gene3D" id="3.40.228.10">
    <property type="entry name" value="Dimethylsulfoxide Reductase, domain 2"/>
    <property type="match status" value="1"/>
</dbReference>
<keyword evidence="3 12" id="KW-0004">4Fe-4S</keyword>
<protein>
    <recommendedName>
        <fullName evidence="12">Nitrate reductase</fullName>
        <ecNumber evidence="12">1.9.6.1</ecNumber>
    </recommendedName>
</protein>
<feature type="binding site" evidence="12">
    <location>
        <position position="54"/>
    </location>
    <ligand>
        <name>[4Fe-4S] cluster</name>
        <dbReference type="ChEBI" id="CHEBI:49883"/>
    </ligand>
</feature>
<comment type="caution">
    <text evidence="15">The sequence shown here is derived from an EMBL/GenBank/DDBJ whole genome shotgun (WGS) entry which is preliminary data.</text>
</comment>
<keyword evidence="11 12" id="KW-0534">Nitrate assimilation</keyword>
<dbReference type="Gene3D" id="2.40.40.20">
    <property type="match status" value="1"/>
</dbReference>
<feature type="binding site" evidence="12">
    <location>
        <position position="50"/>
    </location>
    <ligand>
        <name>[4Fe-4S] cluster</name>
        <dbReference type="ChEBI" id="CHEBI:49883"/>
    </ligand>
</feature>
<evidence type="ECO:0000256" key="3">
    <source>
        <dbReference type="ARBA" id="ARBA00022485"/>
    </source>
</evidence>
<proteinExistence type="inferred from homology"/>
<comment type="cofactor">
    <cofactor evidence="12">
        <name>Mo-bis(molybdopterin guanine dinucleotide)</name>
        <dbReference type="ChEBI" id="CHEBI:60539"/>
    </cofactor>
    <text evidence="12">Binds 1 molybdenum-bis(molybdopterin guanine dinucleotide) (Mo-bis-MGD) cofactor per subunit.</text>
</comment>
<dbReference type="InterPro" id="IPR041957">
    <property type="entry name" value="CT_Nitrate-R-NapA-like"/>
</dbReference>
<feature type="binding site" evidence="12">
    <location>
        <position position="728"/>
    </location>
    <ligand>
        <name>Mo-bis(molybdopterin guanine dinucleotide)</name>
        <dbReference type="ChEBI" id="CHEBI:60539"/>
    </ligand>
</feature>
<reference evidence="15 16" key="1">
    <citation type="submission" date="2021-03" db="EMBL/GenBank/DDBJ databases">
        <title>Genomic Encyclopedia of Type Strains, Phase IV (KMG-IV): sequencing the most valuable type-strain genomes for metagenomic binning, comparative biology and taxonomic classification.</title>
        <authorList>
            <person name="Goeker M."/>
        </authorList>
    </citation>
    <scope>NUCLEOTIDE SEQUENCE [LARGE SCALE GENOMIC DNA]</scope>
    <source>
        <strain evidence="15 16">DSM 27138</strain>
    </source>
</reference>
<dbReference type="InterPro" id="IPR009010">
    <property type="entry name" value="Asp_de-COase-like_dom_sf"/>
</dbReference>
<feature type="binding site" evidence="12">
    <location>
        <position position="145"/>
    </location>
    <ligand>
        <name>Mo-bis(molybdopterin guanine dinucleotide)</name>
        <dbReference type="ChEBI" id="CHEBI:60539"/>
    </ligand>
</feature>
<comment type="catalytic activity">
    <reaction evidence="12">
        <text>2 Fe(II)-[cytochrome] + nitrate + 2 H(+) = 2 Fe(III)-[cytochrome] + nitrite + H2O</text>
        <dbReference type="Rhea" id="RHEA:12909"/>
        <dbReference type="Rhea" id="RHEA-COMP:11777"/>
        <dbReference type="Rhea" id="RHEA-COMP:11778"/>
        <dbReference type="ChEBI" id="CHEBI:15377"/>
        <dbReference type="ChEBI" id="CHEBI:15378"/>
        <dbReference type="ChEBI" id="CHEBI:16301"/>
        <dbReference type="ChEBI" id="CHEBI:17632"/>
        <dbReference type="ChEBI" id="CHEBI:29033"/>
        <dbReference type="ChEBI" id="CHEBI:29034"/>
        <dbReference type="EC" id="1.9.6.1"/>
    </reaction>
</comment>
<dbReference type="PANTHER" id="PTHR43105:SF11">
    <property type="entry name" value="PERIPLASMIC NITRATE REDUCTASE"/>
    <property type="match status" value="1"/>
</dbReference>
<dbReference type="EC" id="1.9.6.1" evidence="12"/>
<dbReference type="SMART" id="SM00926">
    <property type="entry name" value="Molybdop_Fe4S4"/>
    <property type="match status" value="1"/>
</dbReference>
<name>A0ABS4JT81_9FIRM</name>
<keyword evidence="6 12" id="KW-0732">Signal</keyword>
<comment type="function">
    <text evidence="12">Catalytic subunit of the nitrate reductase complex NapAB. Receives electrons from NapB and catalyzes the reduction of nitrate to nitrite.</text>
</comment>
<evidence type="ECO:0000256" key="11">
    <source>
        <dbReference type="ARBA" id="ARBA00023063"/>
    </source>
</evidence>
<feature type="binding site" evidence="12">
    <location>
        <position position="452"/>
    </location>
    <ligand>
        <name>Mo-bis(molybdopterin guanine dinucleotide)</name>
        <dbReference type="ChEBI" id="CHEBI:60539"/>
    </ligand>
</feature>
<dbReference type="PROSITE" id="PS51318">
    <property type="entry name" value="TAT"/>
    <property type="match status" value="1"/>
</dbReference>
<dbReference type="SUPFAM" id="SSF50692">
    <property type="entry name" value="ADC-like"/>
    <property type="match status" value="1"/>
</dbReference>